<keyword evidence="4" id="KW-0106">Calcium</keyword>
<evidence type="ECO:0000256" key="1">
    <source>
        <dbReference type="ARBA" id="ARBA00007963"/>
    </source>
</evidence>
<dbReference type="SUPFAM" id="SSF69819">
    <property type="entry name" value="MTH1598-like"/>
    <property type="match status" value="1"/>
</dbReference>
<reference evidence="6" key="1">
    <citation type="submission" date="2019-01" db="EMBL/GenBank/DDBJ databases">
        <authorList>
            <consortium name="Genoscope - CEA"/>
            <person name="William W."/>
        </authorList>
    </citation>
    <scope>NUCLEOTIDE SEQUENCE</scope>
    <source>
        <strain evidence="6">CR-1</strain>
    </source>
</reference>
<organism evidence="6">
    <name type="scientific">uncultured Desulfobacteraceae bacterium</name>
    <dbReference type="NCBI Taxonomy" id="218296"/>
    <lineage>
        <taxon>Bacteria</taxon>
        <taxon>Pseudomonadati</taxon>
        <taxon>Thermodesulfobacteriota</taxon>
        <taxon>Desulfobacteria</taxon>
        <taxon>Desulfobacterales</taxon>
        <taxon>Desulfobacteraceae</taxon>
        <taxon>environmental samples</taxon>
    </lineage>
</organism>
<comment type="similarity">
    <text evidence="1">Belongs to the archease family.</text>
</comment>
<gene>
    <name evidence="6" type="ORF">EPICR_20157</name>
</gene>
<dbReference type="AlphaFoldDB" id="A0A484HEM9"/>
<dbReference type="Pfam" id="PF01951">
    <property type="entry name" value="Archease"/>
    <property type="match status" value="1"/>
</dbReference>
<sequence length="140" mass="15877">MEKIPYELIDHTADMGMRVFAFDLAGLFQNAGMALFDQIADLSRVSPGEKTRLEVAGADLADLMFAWLGELLYLWSGKGRLADKIRVRSVSETKMEADVWTGVYDPARREIKHDIKAVTLHQLSVEKKNDVWTARVFFDV</sequence>
<evidence type="ECO:0000313" key="6">
    <source>
        <dbReference type="EMBL" id="VEN73690.1"/>
    </source>
</evidence>
<dbReference type="InterPro" id="IPR036820">
    <property type="entry name" value="Archease_dom_sf"/>
</dbReference>
<protein>
    <recommendedName>
        <fullName evidence="5">Archease domain-containing protein</fullName>
    </recommendedName>
</protein>
<keyword evidence="2" id="KW-0819">tRNA processing</keyword>
<feature type="domain" description="Archease" evidence="5">
    <location>
        <begin position="6"/>
        <end position="140"/>
    </location>
</feature>
<dbReference type="PANTHER" id="PTHR12682:SF11">
    <property type="entry name" value="PROTEIN ARCHEASE"/>
    <property type="match status" value="1"/>
</dbReference>
<evidence type="ECO:0000256" key="3">
    <source>
        <dbReference type="ARBA" id="ARBA00022723"/>
    </source>
</evidence>
<evidence type="ECO:0000256" key="2">
    <source>
        <dbReference type="ARBA" id="ARBA00022694"/>
    </source>
</evidence>
<dbReference type="Gene3D" id="3.55.10.10">
    <property type="entry name" value="Archease domain"/>
    <property type="match status" value="1"/>
</dbReference>
<dbReference type="GO" id="GO:0008033">
    <property type="term" value="P:tRNA processing"/>
    <property type="evidence" value="ECO:0007669"/>
    <property type="project" value="UniProtKB-KW"/>
</dbReference>
<accession>A0A484HEM9</accession>
<name>A0A484HEM9_9BACT</name>
<evidence type="ECO:0000259" key="5">
    <source>
        <dbReference type="Pfam" id="PF01951"/>
    </source>
</evidence>
<evidence type="ECO:0000256" key="4">
    <source>
        <dbReference type="ARBA" id="ARBA00022837"/>
    </source>
</evidence>
<dbReference type="PANTHER" id="PTHR12682">
    <property type="entry name" value="ARCHEASE"/>
    <property type="match status" value="1"/>
</dbReference>
<proteinExistence type="inferred from homology"/>
<dbReference type="EMBL" id="CAACVI010000012">
    <property type="protein sequence ID" value="VEN73690.1"/>
    <property type="molecule type" value="Genomic_DNA"/>
</dbReference>
<keyword evidence="3" id="KW-0479">Metal-binding</keyword>
<dbReference type="InterPro" id="IPR002804">
    <property type="entry name" value="Archease"/>
</dbReference>
<dbReference type="GO" id="GO:0046872">
    <property type="term" value="F:metal ion binding"/>
    <property type="evidence" value="ECO:0007669"/>
    <property type="project" value="UniProtKB-KW"/>
</dbReference>
<dbReference type="InterPro" id="IPR023572">
    <property type="entry name" value="Archease_dom"/>
</dbReference>